<name>A0ABU1YIA9_ROSSA</name>
<keyword evidence="2" id="KW-0472">Membrane</keyword>
<dbReference type="CDD" id="cd07341">
    <property type="entry name" value="M56_BlaR1_MecR1_like"/>
    <property type="match status" value="1"/>
</dbReference>
<dbReference type="RefSeq" id="WP_310262303.1">
    <property type="nucleotide sequence ID" value="NZ_JAVDXU010000001.1"/>
</dbReference>
<accession>A0ABU1YIA9</accession>
<feature type="transmembrane region" description="Helical" evidence="2">
    <location>
        <begin position="37"/>
        <end position="54"/>
    </location>
</feature>
<evidence type="ECO:0000259" key="3">
    <source>
        <dbReference type="Pfam" id="PF05569"/>
    </source>
</evidence>
<evidence type="ECO:0000313" key="5">
    <source>
        <dbReference type="Proteomes" id="UP001180453"/>
    </source>
</evidence>
<feature type="region of interest" description="Disordered" evidence="1">
    <location>
        <begin position="435"/>
        <end position="474"/>
    </location>
</feature>
<feature type="domain" description="Peptidase M56" evidence="3">
    <location>
        <begin position="13"/>
        <end position="263"/>
    </location>
</feature>
<protein>
    <submittedName>
        <fullName evidence="4">Beta-lactamase regulating signal transducer with metallopeptidase domain</fullName>
    </submittedName>
</protein>
<gene>
    <name evidence="4" type="ORF">J2X20_001216</name>
</gene>
<dbReference type="PANTHER" id="PTHR34978">
    <property type="entry name" value="POSSIBLE SENSOR-TRANSDUCER PROTEIN BLAR"/>
    <property type="match status" value="1"/>
</dbReference>
<comment type="caution">
    <text evidence="4">The sequence shown here is derived from an EMBL/GenBank/DDBJ whole genome shotgun (WGS) entry which is preliminary data.</text>
</comment>
<dbReference type="PANTHER" id="PTHR34978:SF3">
    <property type="entry name" value="SLR0241 PROTEIN"/>
    <property type="match status" value="1"/>
</dbReference>
<evidence type="ECO:0000313" key="4">
    <source>
        <dbReference type="EMBL" id="MDR7268587.1"/>
    </source>
</evidence>
<dbReference type="Proteomes" id="UP001180453">
    <property type="component" value="Unassembled WGS sequence"/>
</dbReference>
<dbReference type="EMBL" id="JAVDXU010000001">
    <property type="protein sequence ID" value="MDR7268587.1"/>
    <property type="molecule type" value="Genomic_DNA"/>
</dbReference>
<organism evidence="4 5">
    <name type="scientific">Roseateles saccharophilus</name>
    <name type="common">Pseudomonas saccharophila</name>
    <dbReference type="NCBI Taxonomy" id="304"/>
    <lineage>
        <taxon>Bacteria</taxon>
        <taxon>Pseudomonadati</taxon>
        <taxon>Pseudomonadota</taxon>
        <taxon>Betaproteobacteria</taxon>
        <taxon>Burkholderiales</taxon>
        <taxon>Sphaerotilaceae</taxon>
        <taxon>Roseateles</taxon>
    </lineage>
</organism>
<reference evidence="4 5" key="1">
    <citation type="submission" date="2023-07" db="EMBL/GenBank/DDBJ databases">
        <title>Sorghum-associated microbial communities from plants grown in Nebraska, USA.</title>
        <authorList>
            <person name="Schachtman D."/>
        </authorList>
    </citation>
    <scope>NUCLEOTIDE SEQUENCE [LARGE SCALE GENOMIC DNA]</scope>
    <source>
        <strain evidence="4 5">BE314</strain>
    </source>
</reference>
<dbReference type="InterPro" id="IPR052173">
    <property type="entry name" value="Beta-lactam_resp_regulator"/>
</dbReference>
<keyword evidence="5" id="KW-1185">Reference proteome</keyword>
<sequence length="474" mass="51411">MNRLLEILVYQTLLFSAGVALLALLRPLLLRSLGAGATYMAWLLVPLLMASPLLPVPAAALPAPTAAPVKLVTLVDQALPALQPAQAAPSVAALAWLLAWAAGALLVAVSLFLLQRRYLTGLHRDAQGRWLAPSGASPAVVGLWPQRLVLPLDFEQRFDAPAQRLVLAHEAVHARRHDNAWNLLGALLLCLQWFNPLAWWAWRRLRGDQELACDAAVLSAEAGPAALAAYAQAMLAAHPAGRQPALASGWAARHPLVERVRMLSRHRRAPRWQHAGAMLLVLGLGGSAALLARAAQQPAPARDAKPPQGQGLIFEVSSQLGQNDWTRRTVTMPGKNVSMAGGPWGVFMDVLQPASCMRLTLHGFDDGSFRLTGQVLDETCQRVLSDWRELKVDGSLVQFVATTPQGPLQAQLSARLFDPKDARLPAQMKAELEAAQPLSPAQQALQAEQRERMAALHREQEAQDRAWRAARAAR</sequence>
<proteinExistence type="predicted"/>
<keyword evidence="2" id="KW-0812">Transmembrane</keyword>
<feature type="compositionally biased region" description="Basic and acidic residues" evidence="1">
    <location>
        <begin position="448"/>
        <end position="467"/>
    </location>
</feature>
<evidence type="ECO:0000256" key="2">
    <source>
        <dbReference type="SAM" id="Phobius"/>
    </source>
</evidence>
<feature type="compositionally biased region" description="Low complexity" evidence="1">
    <location>
        <begin position="435"/>
        <end position="447"/>
    </location>
</feature>
<feature type="transmembrane region" description="Helical" evidence="2">
    <location>
        <begin position="183"/>
        <end position="202"/>
    </location>
</feature>
<dbReference type="Pfam" id="PF05569">
    <property type="entry name" value="Peptidase_M56"/>
    <property type="match status" value="1"/>
</dbReference>
<feature type="transmembrane region" description="Helical" evidence="2">
    <location>
        <begin position="7"/>
        <end position="25"/>
    </location>
</feature>
<keyword evidence="2" id="KW-1133">Transmembrane helix</keyword>
<feature type="transmembrane region" description="Helical" evidence="2">
    <location>
        <begin position="93"/>
        <end position="114"/>
    </location>
</feature>
<evidence type="ECO:0000256" key="1">
    <source>
        <dbReference type="SAM" id="MobiDB-lite"/>
    </source>
</evidence>
<dbReference type="InterPro" id="IPR008756">
    <property type="entry name" value="Peptidase_M56"/>
</dbReference>